<protein>
    <submittedName>
        <fullName evidence="1">Uncharacterized protein</fullName>
    </submittedName>
</protein>
<proteinExistence type="predicted"/>
<gene>
    <name evidence="1" type="ORF">PXEA_LOCUS25001</name>
</gene>
<reference evidence="1" key="1">
    <citation type="submission" date="2018-11" db="EMBL/GenBank/DDBJ databases">
        <authorList>
            <consortium name="Pathogen Informatics"/>
        </authorList>
    </citation>
    <scope>NUCLEOTIDE SEQUENCE</scope>
</reference>
<evidence type="ECO:0000313" key="1">
    <source>
        <dbReference type="EMBL" id="VEL31561.1"/>
    </source>
</evidence>
<accession>A0A448X9R7</accession>
<evidence type="ECO:0000313" key="2">
    <source>
        <dbReference type="Proteomes" id="UP000784294"/>
    </source>
</evidence>
<dbReference type="OrthoDB" id="6276821at2759"/>
<comment type="caution">
    <text evidence="1">The sequence shown here is derived from an EMBL/GenBank/DDBJ whole genome shotgun (WGS) entry which is preliminary data.</text>
</comment>
<dbReference type="Proteomes" id="UP000784294">
    <property type="component" value="Unassembled WGS sequence"/>
</dbReference>
<keyword evidence="2" id="KW-1185">Reference proteome</keyword>
<sequence length="175" mass="18997">MRDAVLAALNSPRRSAKLLGFVSSSFDITDSTASDSVRAGVTSSVPLKTRALHCLISLLIRLVTDANFNVVLCSLDIGTKIITFLAKHARNIHLLEPSKIAMFNWISLRMLRMVRIALTDSKLVVRVAGSKLAMAVARLPGGGMILAKQLAGRALLDAYRYQQIISRTNASVSTF</sequence>
<organism evidence="1 2">
    <name type="scientific">Protopolystoma xenopodis</name>
    <dbReference type="NCBI Taxonomy" id="117903"/>
    <lineage>
        <taxon>Eukaryota</taxon>
        <taxon>Metazoa</taxon>
        <taxon>Spiralia</taxon>
        <taxon>Lophotrochozoa</taxon>
        <taxon>Platyhelminthes</taxon>
        <taxon>Monogenea</taxon>
        <taxon>Polyopisthocotylea</taxon>
        <taxon>Polystomatidea</taxon>
        <taxon>Polystomatidae</taxon>
        <taxon>Protopolystoma</taxon>
    </lineage>
</organism>
<dbReference type="AlphaFoldDB" id="A0A448X9R7"/>
<name>A0A448X9R7_9PLAT</name>
<dbReference type="EMBL" id="CAAALY010123941">
    <property type="protein sequence ID" value="VEL31561.1"/>
    <property type="molecule type" value="Genomic_DNA"/>
</dbReference>